<keyword evidence="2" id="KW-1185">Reference proteome</keyword>
<reference evidence="1 2" key="1">
    <citation type="submission" date="2018-12" db="EMBL/GenBank/DDBJ databases">
        <authorList>
            <person name="Feng G."/>
            <person name="Zhu H."/>
        </authorList>
    </citation>
    <scope>NUCLEOTIDE SEQUENCE [LARGE SCALE GENOMIC DNA]</scope>
    <source>
        <strain evidence="1 2">LMG 26000</strain>
    </source>
</reference>
<dbReference type="AlphaFoldDB" id="A0A428KB24"/>
<proteinExistence type="predicted"/>
<name>A0A428KB24_9BACT</name>
<organism evidence="1 2">
    <name type="scientific">Hymenobacter perfusus</name>
    <dbReference type="NCBI Taxonomy" id="1236770"/>
    <lineage>
        <taxon>Bacteria</taxon>
        <taxon>Pseudomonadati</taxon>
        <taxon>Bacteroidota</taxon>
        <taxon>Cytophagia</taxon>
        <taxon>Cytophagales</taxon>
        <taxon>Hymenobacteraceae</taxon>
        <taxon>Hymenobacter</taxon>
    </lineage>
</organism>
<dbReference type="EMBL" id="RWIU01000003">
    <property type="protein sequence ID" value="RSK43591.1"/>
    <property type="molecule type" value="Genomic_DNA"/>
</dbReference>
<accession>A0A428KB24</accession>
<evidence type="ECO:0000313" key="2">
    <source>
        <dbReference type="Proteomes" id="UP000270291"/>
    </source>
</evidence>
<dbReference type="RefSeq" id="WP_125437892.1">
    <property type="nucleotide sequence ID" value="NZ_RWIU01000003.1"/>
</dbReference>
<comment type="caution">
    <text evidence="1">The sequence shown here is derived from an EMBL/GenBank/DDBJ whole genome shotgun (WGS) entry which is preliminary data.</text>
</comment>
<gene>
    <name evidence="1" type="ORF">EI293_11945</name>
</gene>
<sequence length="79" mass="8638">MLDLQLTNAGFFEISGSVEPHQLGTTYVRPREAEVVRVFVPAGAAEVEVYAGPLRTGRLVFRGSVEQALTLPWLSPQPN</sequence>
<evidence type="ECO:0000313" key="1">
    <source>
        <dbReference type="EMBL" id="RSK43591.1"/>
    </source>
</evidence>
<dbReference type="OrthoDB" id="885137at2"/>
<protein>
    <submittedName>
        <fullName evidence="1">Uncharacterized protein</fullName>
    </submittedName>
</protein>
<dbReference type="Proteomes" id="UP000270291">
    <property type="component" value="Unassembled WGS sequence"/>
</dbReference>